<dbReference type="RefSeq" id="WP_072839320.1">
    <property type="nucleotide sequence ID" value="NZ_FQVF01000007.1"/>
</dbReference>
<evidence type="ECO:0000256" key="12">
    <source>
        <dbReference type="ARBA" id="ARBA00023136"/>
    </source>
</evidence>
<feature type="transmembrane region" description="Helical" evidence="13">
    <location>
        <begin position="58"/>
        <end position="76"/>
    </location>
</feature>
<dbReference type="InterPro" id="IPR003594">
    <property type="entry name" value="HATPase_dom"/>
</dbReference>
<evidence type="ECO:0000313" key="16">
    <source>
        <dbReference type="Proteomes" id="UP000184517"/>
    </source>
</evidence>
<keyword evidence="6 13" id="KW-0812">Transmembrane</keyword>
<evidence type="ECO:0000256" key="4">
    <source>
        <dbReference type="ARBA" id="ARBA00022553"/>
    </source>
</evidence>
<dbReference type="EC" id="2.7.13.3" evidence="3"/>
<dbReference type="Pfam" id="PF02518">
    <property type="entry name" value="HATPase_c"/>
    <property type="match status" value="1"/>
</dbReference>
<dbReference type="EMBL" id="FQVF01000007">
    <property type="protein sequence ID" value="SHF34128.1"/>
    <property type="molecule type" value="Genomic_DNA"/>
</dbReference>
<dbReference type="SUPFAM" id="SSF55874">
    <property type="entry name" value="ATPase domain of HSP90 chaperone/DNA topoisomerase II/histidine kinase"/>
    <property type="match status" value="1"/>
</dbReference>
<accession>A0A1M5AV34</accession>
<dbReference type="Proteomes" id="UP000184517">
    <property type="component" value="Unassembled WGS sequence"/>
</dbReference>
<dbReference type="GO" id="GO:0000155">
    <property type="term" value="F:phosphorelay sensor kinase activity"/>
    <property type="evidence" value="ECO:0007669"/>
    <property type="project" value="InterPro"/>
</dbReference>
<evidence type="ECO:0000256" key="8">
    <source>
        <dbReference type="ARBA" id="ARBA00022777"/>
    </source>
</evidence>
<evidence type="ECO:0000313" key="15">
    <source>
        <dbReference type="EMBL" id="SHF34128.1"/>
    </source>
</evidence>
<reference evidence="16" key="1">
    <citation type="submission" date="2016-11" db="EMBL/GenBank/DDBJ databases">
        <authorList>
            <person name="Varghese N."/>
            <person name="Submissions S."/>
        </authorList>
    </citation>
    <scope>NUCLEOTIDE SEQUENCE [LARGE SCALE GENOMIC DNA]</scope>
    <source>
        <strain evidence="16">DSM 16579</strain>
    </source>
</reference>
<keyword evidence="9" id="KW-0067">ATP-binding</keyword>
<dbReference type="Gene3D" id="1.20.120.620">
    <property type="entry name" value="Backbone structure of the membrane domain of e. Coli histidine kinase receptor kdpd"/>
    <property type="match status" value="1"/>
</dbReference>
<dbReference type="SMART" id="SM00388">
    <property type="entry name" value="HisKA"/>
    <property type="match status" value="1"/>
</dbReference>
<keyword evidence="7" id="KW-0547">Nucleotide-binding</keyword>
<dbReference type="GO" id="GO:0005886">
    <property type="term" value="C:plasma membrane"/>
    <property type="evidence" value="ECO:0007669"/>
    <property type="project" value="TreeGrafter"/>
</dbReference>
<dbReference type="AlphaFoldDB" id="A0A1M5AV34"/>
<dbReference type="SUPFAM" id="SSF47384">
    <property type="entry name" value="Homodimeric domain of signal transducing histidine kinase"/>
    <property type="match status" value="1"/>
</dbReference>
<dbReference type="PANTHER" id="PTHR45569:SF1">
    <property type="entry name" value="SENSOR PROTEIN KDPD"/>
    <property type="match status" value="1"/>
</dbReference>
<sequence>MKMKTPTIPSHYLAVLAVSTALLISYGLDIWLGSNIAVLLILQLAVVVVALSCRSRWVYGVALFEALCFNFLFTVPRYSLEMFNGDDMVNLLVFLLVAVITSKLAELYQHQQNQLKQEQLRNSILLSVSHDLRTPLSTIIGTLSTLKEYMDKLSEQEKQELLDSATIESHRLHQYIENLLQATKLHHGVVVPKMSEQSAVAIIHHVMDRFSQQKYRLILQIDDKLPLISVSASLIQQAIFNVIDNALRYSPIDKAVIISINILGTDNKCSQVVIDVRDQGDGISSAQSETIFELFYSVDSFKRNDSGTGLGLAVSKGIIAAHHGSIQSVPVAQGCLIRICLPACIEVSINGKGNAS</sequence>
<dbReference type="InterPro" id="IPR036890">
    <property type="entry name" value="HATPase_C_sf"/>
</dbReference>
<keyword evidence="5" id="KW-0808">Transferase</keyword>
<dbReference type="OrthoDB" id="9809766at2"/>
<dbReference type="InterPro" id="IPR025201">
    <property type="entry name" value="KdpD_TM"/>
</dbReference>
<dbReference type="Gene3D" id="3.30.565.10">
    <property type="entry name" value="Histidine kinase-like ATPase, C-terminal domain"/>
    <property type="match status" value="1"/>
</dbReference>
<evidence type="ECO:0000256" key="2">
    <source>
        <dbReference type="ARBA" id="ARBA00004141"/>
    </source>
</evidence>
<dbReference type="Pfam" id="PF13493">
    <property type="entry name" value="DUF4118"/>
    <property type="match status" value="1"/>
</dbReference>
<dbReference type="InterPro" id="IPR004358">
    <property type="entry name" value="Sig_transdc_His_kin-like_C"/>
</dbReference>
<dbReference type="InterPro" id="IPR052023">
    <property type="entry name" value="Histidine_kinase_KdpD"/>
</dbReference>
<gene>
    <name evidence="15" type="ORF">SAMN02745753_01736</name>
</gene>
<proteinExistence type="predicted"/>
<evidence type="ECO:0000256" key="11">
    <source>
        <dbReference type="ARBA" id="ARBA00023012"/>
    </source>
</evidence>
<keyword evidence="8 15" id="KW-0418">Kinase</keyword>
<dbReference type="InterPro" id="IPR005467">
    <property type="entry name" value="His_kinase_dom"/>
</dbReference>
<dbReference type="STRING" id="1122206.SAMN02745753_01736"/>
<feature type="transmembrane region" description="Helical" evidence="13">
    <location>
        <begin position="88"/>
        <end position="108"/>
    </location>
</feature>
<evidence type="ECO:0000256" key="13">
    <source>
        <dbReference type="SAM" id="Phobius"/>
    </source>
</evidence>
<dbReference type="CDD" id="cd00082">
    <property type="entry name" value="HisKA"/>
    <property type="match status" value="1"/>
</dbReference>
<dbReference type="PROSITE" id="PS50109">
    <property type="entry name" value="HIS_KIN"/>
    <property type="match status" value="1"/>
</dbReference>
<protein>
    <recommendedName>
        <fullName evidence="3">histidine kinase</fullName>
        <ecNumber evidence="3">2.7.13.3</ecNumber>
    </recommendedName>
</protein>
<dbReference type="PANTHER" id="PTHR45569">
    <property type="entry name" value="SENSOR PROTEIN KDPD"/>
    <property type="match status" value="1"/>
</dbReference>
<dbReference type="SMART" id="SM00387">
    <property type="entry name" value="HATPase_c"/>
    <property type="match status" value="1"/>
</dbReference>
<keyword evidence="16" id="KW-1185">Reference proteome</keyword>
<dbReference type="InterPro" id="IPR036097">
    <property type="entry name" value="HisK_dim/P_sf"/>
</dbReference>
<evidence type="ECO:0000256" key="10">
    <source>
        <dbReference type="ARBA" id="ARBA00022989"/>
    </source>
</evidence>
<dbReference type="PRINTS" id="PR00344">
    <property type="entry name" value="BCTRLSENSOR"/>
</dbReference>
<dbReference type="Pfam" id="PF00512">
    <property type="entry name" value="HisKA"/>
    <property type="match status" value="1"/>
</dbReference>
<evidence type="ECO:0000256" key="7">
    <source>
        <dbReference type="ARBA" id="ARBA00022741"/>
    </source>
</evidence>
<evidence type="ECO:0000256" key="9">
    <source>
        <dbReference type="ARBA" id="ARBA00022840"/>
    </source>
</evidence>
<feature type="transmembrane region" description="Helical" evidence="13">
    <location>
        <begin position="12"/>
        <end position="28"/>
    </location>
</feature>
<keyword evidence="12 13" id="KW-0472">Membrane</keyword>
<evidence type="ECO:0000256" key="5">
    <source>
        <dbReference type="ARBA" id="ARBA00022679"/>
    </source>
</evidence>
<evidence type="ECO:0000256" key="1">
    <source>
        <dbReference type="ARBA" id="ARBA00000085"/>
    </source>
</evidence>
<dbReference type="GO" id="GO:0005524">
    <property type="term" value="F:ATP binding"/>
    <property type="evidence" value="ECO:0007669"/>
    <property type="project" value="UniProtKB-KW"/>
</dbReference>
<dbReference type="InterPro" id="IPR038318">
    <property type="entry name" value="KdpD_sf"/>
</dbReference>
<keyword evidence="4" id="KW-0597">Phosphoprotein</keyword>
<dbReference type="InterPro" id="IPR003661">
    <property type="entry name" value="HisK_dim/P_dom"/>
</dbReference>
<keyword evidence="11" id="KW-0902">Two-component regulatory system</keyword>
<evidence type="ECO:0000256" key="6">
    <source>
        <dbReference type="ARBA" id="ARBA00022692"/>
    </source>
</evidence>
<evidence type="ECO:0000259" key="14">
    <source>
        <dbReference type="PROSITE" id="PS50109"/>
    </source>
</evidence>
<comment type="catalytic activity">
    <reaction evidence="1">
        <text>ATP + protein L-histidine = ADP + protein N-phospho-L-histidine.</text>
        <dbReference type="EC" id="2.7.13.3"/>
    </reaction>
</comment>
<comment type="subcellular location">
    <subcellularLocation>
        <location evidence="2">Membrane</location>
        <topology evidence="2">Multi-pass membrane protein</topology>
    </subcellularLocation>
</comment>
<organism evidence="15 16">
    <name type="scientific">Marinomonas polaris DSM 16579</name>
    <dbReference type="NCBI Taxonomy" id="1122206"/>
    <lineage>
        <taxon>Bacteria</taxon>
        <taxon>Pseudomonadati</taxon>
        <taxon>Pseudomonadota</taxon>
        <taxon>Gammaproteobacteria</taxon>
        <taxon>Oceanospirillales</taxon>
        <taxon>Oceanospirillaceae</taxon>
        <taxon>Marinomonas</taxon>
    </lineage>
</organism>
<feature type="transmembrane region" description="Helical" evidence="13">
    <location>
        <begin position="34"/>
        <end position="51"/>
    </location>
</feature>
<feature type="domain" description="Histidine kinase" evidence="14">
    <location>
        <begin position="127"/>
        <end position="345"/>
    </location>
</feature>
<evidence type="ECO:0000256" key="3">
    <source>
        <dbReference type="ARBA" id="ARBA00012438"/>
    </source>
</evidence>
<keyword evidence="10 13" id="KW-1133">Transmembrane helix</keyword>
<name>A0A1M5AV34_9GAMM</name>
<dbReference type="Gene3D" id="1.10.287.130">
    <property type="match status" value="1"/>
</dbReference>